<evidence type="ECO:0000256" key="9">
    <source>
        <dbReference type="ARBA" id="ARBA00022857"/>
    </source>
</evidence>
<comment type="similarity">
    <text evidence="2">Belongs to the isocitrate and isopropylmalate dehydrogenases family.</text>
</comment>
<keyword evidence="10 19" id="KW-0560">Oxidoreductase</keyword>
<evidence type="ECO:0000256" key="17">
    <source>
        <dbReference type="PIRSR" id="PIRSR604439-5"/>
    </source>
</evidence>
<dbReference type="GO" id="GO:0006099">
    <property type="term" value="P:tricarboxylic acid cycle"/>
    <property type="evidence" value="ECO:0007669"/>
    <property type="project" value="UniProtKB-KW"/>
</dbReference>
<evidence type="ECO:0000256" key="16">
    <source>
        <dbReference type="PIRSR" id="PIRSR604439-4"/>
    </source>
</evidence>
<comment type="subunit">
    <text evidence="3">Homodimer.</text>
</comment>
<evidence type="ECO:0000313" key="19">
    <source>
        <dbReference type="EMBL" id="PZE16083.1"/>
    </source>
</evidence>
<feature type="binding site" evidence="13">
    <location>
        <position position="129"/>
    </location>
    <ligand>
        <name>D-threo-isocitrate</name>
        <dbReference type="ChEBI" id="CHEBI:15562"/>
    </ligand>
</feature>
<evidence type="ECO:0000256" key="14">
    <source>
        <dbReference type="PIRSR" id="PIRSR604439-2"/>
    </source>
</evidence>
<dbReference type="GO" id="GO:0000287">
    <property type="term" value="F:magnesium ion binding"/>
    <property type="evidence" value="ECO:0007669"/>
    <property type="project" value="InterPro"/>
</dbReference>
<evidence type="ECO:0000259" key="18">
    <source>
        <dbReference type="SMART" id="SM01329"/>
    </source>
</evidence>
<accession>A0A2W1NAM8</accession>
<feature type="site" description="Critical for catalysis" evidence="16">
    <location>
        <position position="206"/>
    </location>
</feature>
<dbReference type="InterPro" id="IPR004439">
    <property type="entry name" value="Isocitrate_DH_NADP_dimer_prok"/>
</dbReference>
<feature type="binding site" evidence="13">
    <location>
        <position position="89"/>
    </location>
    <ligand>
        <name>D-threo-isocitrate</name>
        <dbReference type="ChEBI" id="CHEBI:15562"/>
    </ligand>
</feature>
<comment type="caution">
    <text evidence="19">The sequence shown here is derived from an EMBL/GenBank/DDBJ whole genome shotgun (WGS) entry which is preliminary data.</text>
</comment>
<evidence type="ECO:0000256" key="15">
    <source>
        <dbReference type="PIRSR" id="PIRSR604439-3"/>
    </source>
</evidence>
<dbReference type="OrthoDB" id="9806254at2"/>
<keyword evidence="7" id="KW-0479">Metal-binding</keyword>
<keyword evidence="11 15" id="KW-0464">Manganese</keyword>
<dbReference type="GO" id="GO:0006097">
    <property type="term" value="P:glyoxylate cycle"/>
    <property type="evidence" value="ECO:0007669"/>
    <property type="project" value="UniProtKB-KW"/>
</dbReference>
<dbReference type="PROSITE" id="PS00470">
    <property type="entry name" value="IDH_IMDH"/>
    <property type="match status" value="1"/>
</dbReference>
<keyword evidence="9 14" id="KW-0521">NADP</keyword>
<feature type="domain" description="Isopropylmalate dehydrogenase-like" evidence="18">
    <location>
        <begin position="6"/>
        <end position="384"/>
    </location>
</feature>
<dbReference type="SUPFAM" id="SSF53659">
    <property type="entry name" value="Isocitrate/Isopropylmalate dehydrogenase-like"/>
    <property type="match status" value="1"/>
</dbReference>
<dbReference type="EC" id="1.1.1.42" evidence="4"/>
<evidence type="ECO:0000256" key="3">
    <source>
        <dbReference type="ARBA" id="ARBA00011738"/>
    </source>
</evidence>
<evidence type="ECO:0000256" key="7">
    <source>
        <dbReference type="ARBA" id="ARBA00022723"/>
    </source>
</evidence>
<keyword evidence="8 15" id="KW-0460">Magnesium</keyword>
<evidence type="ECO:0000256" key="12">
    <source>
        <dbReference type="ARBA" id="ARBA00023554"/>
    </source>
</evidence>
<protein>
    <recommendedName>
        <fullName evidence="4">isocitrate dehydrogenase (NADP(+))</fullName>
        <ecNumber evidence="4">1.1.1.42</ecNumber>
    </recommendedName>
</protein>
<feature type="binding site" evidence="14">
    <location>
        <position position="327"/>
    </location>
    <ligand>
        <name>NADP(+)</name>
        <dbReference type="ChEBI" id="CHEBI:58349"/>
    </ligand>
</feature>
<feature type="binding site" evidence="13">
    <location>
        <position position="91"/>
    </location>
    <ligand>
        <name>D-threo-isocitrate</name>
        <dbReference type="ChEBI" id="CHEBI:15562"/>
    </ligand>
</feature>
<sequence length="405" mass="44136">MNQNITIPFIEGDGIGPEIWAVTKQIIDKAVAVSYEGKNKIEWVEILAGMNAIEKTGLPLPDETIAEIKKHKIAIKGPLTTPVGEGFKSINVQLRQILDLYACVRPMGYIKGVKSELKHPEKINMTVFRENTEDLYGGIEFKMNSKEVHEILDIVKNSNSKGYVHFPDTTAIALKIVSKQASERLIRSAINYAIAHKLPSVTIVHKGNILKFTEGGFRNWGYALAKEEFPDQTYTWDTKDSVDTSNRILIQDRIADAFFQDIILNPQKHAVVASTNLNGDYISDAIAGCIGGIGISPGANINYKTGMAIFEATHGSAPDIAGKDIANPLSLIFSGVMMLHHIGWTAAANLIDAAAKQLILKGKVTGDLSITKAALSCSEFGKALIEEMTSANKINALSDLKDMAN</sequence>
<evidence type="ECO:0000256" key="5">
    <source>
        <dbReference type="ARBA" id="ARBA00022435"/>
    </source>
</evidence>
<dbReference type="Gene3D" id="3.40.718.10">
    <property type="entry name" value="Isopropylmalate Dehydrogenase"/>
    <property type="match status" value="1"/>
</dbReference>
<dbReference type="GO" id="GO:0051287">
    <property type="term" value="F:NAD binding"/>
    <property type="evidence" value="ECO:0007669"/>
    <property type="project" value="InterPro"/>
</dbReference>
<evidence type="ECO:0000256" key="11">
    <source>
        <dbReference type="ARBA" id="ARBA00023211"/>
    </source>
</evidence>
<evidence type="ECO:0000313" key="20">
    <source>
        <dbReference type="Proteomes" id="UP000249248"/>
    </source>
</evidence>
<dbReference type="PANTHER" id="PTHR43504:SF1">
    <property type="entry name" value="ISOCITRATE DEHYDROGENASE [NADP]"/>
    <property type="match status" value="1"/>
</dbReference>
<evidence type="ECO:0000256" key="10">
    <source>
        <dbReference type="ARBA" id="ARBA00023002"/>
    </source>
</evidence>
<evidence type="ECO:0000256" key="4">
    <source>
        <dbReference type="ARBA" id="ARBA00013013"/>
    </source>
</evidence>
<evidence type="ECO:0000256" key="1">
    <source>
        <dbReference type="ARBA" id="ARBA00001936"/>
    </source>
</evidence>
<reference evidence="19 20" key="1">
    <citation type="submission" date="2018-06" db="EMBL/GenBank/DDBJ databases">
        <title>The draft genome sequence of Crocinitomix sp. SM1701.</title>
        <authorList>
            <person name="Zhang X."/>
        </authorList>
    </citation>
    <scope>NUCLEOTIDE SEQUENCE [LARGE SCALE GENOMIC DNA]</scope>
    <source>
        <strain evidence="19 20">SM1701</strain>
    </source>
</reference>
<dbReference type="InterPro" id="IPR024084">
    <property type="entry name" value="IsoPropMal-DH-like_dom"/>
</dbReference>
<evidence type="ECO:0000256" key="8">
    <source>
        <dbReference type="ARBA" id="ARBA00022842"/>
    </source>
</evidence>
<gene>
    <name evidence="19" type="ORF">DNU06_14900</name>
</gene>
<dbReference type="InterPro" id="IPR019818">
    <property type="entry name" value="IsoCit/isopropylmalate_DH_CS"/>
</dbReference>
<feature type="modified residue" description="N6-acetyllysine" evidence="17">
    <location>
        <position position="118"/>
    </location>
</feature>
<evidence type="ECO:0000256" key="13">
    <source>
        <dbReference type="PIRSR" id="PIRSR604439-1"/>
    </source>
</evidence>
<dbReference type="RefSeq" id="WP_111064292.1">
    <property type="nucleotide sequence ID" value="NZ_JBHUCU010000001.1"/>
</dbReference>
<feature type="binding site" evidence="15">
    <location>
        <position position="280"/>
    </location>
    <ligand>
        <name>Mg(2+)</name>
        <dbReference type="ChEBI" id="CHEBI:18420"/>
    </ligand>
</feature>
<dbReference type="Proteomes" id="UP000249248">
    <property type="component" value="Unassembled WGS sequence"/>
</dbReference>
<keyword evidence="20" id="KW-1185">Reference proteome</keyword>
<dbReference type="AlphaFoldDB" id="A0A2W1NAM8"/>
<dbReference type="SMART" id="SM01329">
    <property type="entry name" value="Iso_dh"/>
    <property type="match status" value="1"/>
</dbReference>
<keyword evidence="5" id="KW-0329">Glyoxylate bypass</keyword>
<dbReference type="PANTHER" id="PTHR43504">
    <property type="entry name" value="ISOCITRATE DEHYDROGENASE [NADP]"/>
    <property type="match status" value="1"/>
</dbReference>
<feature type="binding site" evidence="13">
    <location>
        <position position="95"/>
    </location>
    <ligand>
        <name>D-threo-isocitrate</name>
        <dbReference type="ChEBI" id="CHEBI:15562"/>
    </ligand>
</feature>
<feature type="site" description="Critical for catalysis" evidence="16">
    <location>
        <position position="136"/>
    </location>
</feature>
<evidence type="ECO:0000256" key="2">
    <source>
        <dbReference type="ARBA" id="ARBA00007769"/>
    </source>
</evidence>
<feature type="binding site" evidence="13">
    <location>
        <position position="105"/>
    </location>
    <ligand>
        <name>D-threo-isocitrate</name>
        <dbReference type="ChEBI" id="CHEBI:15562"/>
    </ligand>
</feature>
<dbReference type="Pfam" id="PF00180">
    <property type="entry name" value="Iso_dh"/>
    <property type="match status" value="1"/>
</dbReference>
<dbReference type="GO" id="GO:0004450">
    <property type="term" value="F:isocitrate dehydrogenase (NADP+) activity"/>
    <property type="evidence" value="ECO:0007669"/>
    <property type="project" value="UniProtKB-EC"/>
</dbReference>
<feature type="binding site" evidence="14">
    <location>
        <position position="80"/>
    </location>
    <ligand>
        <name>NADP(+)</name>
        <dbReference type="ChEBI" id="CHEBI:58349"/>
    </ligand>
</feature>
<evidence type="ECO:0000256" key="6">
    <source>
        <dbReference type="ARBA" id="ARBA00022532"/>
    </source>
</evidence>
<proteinExistence type="inferred from homology"/>
<dbReference type="EMBL" id="QKSB01000012">
    <property type="protein sequence ID" value="PZE16083.1"/>
    <property type="molecule type" value="Genomic_DNA"/>
</dbReference>
<feature type="modified residue" description="Phosphoserine" evidence="17">
    <location>
        <position position="89"/>
    </location>
</feature>
<organism evidence="19 20">
    <name type="scientific">Putridiphycobacter roseus</name>
    <dbReference type="NCBI Taxonomy" id="2219161"/>
    <lineage>
        <taxon>Bacteria</taxon>
        <taxon>Pseudomonadati</taxon>
        <taxon>Bacteroidota</taxon>
        <taxon>Flavobacteriia</taxon>
        <taxon>Flavobacteriales</taxon>
        <taxon>Crocinitomicaceae</taxon>
        <taxon>Putridiphycobacter</taxon>
    </lineage>
</organism>
<comment type="cofactor">
    <cofactor evidence="1">
        <name>Mn(2+)</name>
        <dbReference type="ChEBI" id="CHEBI:29035"/>
    </cofactor>
</comment>
<comment type="catalytic activity">
    <reaction evidence="12">
        <text>D-threo-isocitrate + NADP(+) = 2-oxoglutarate + CO2 + NADPH</text>
        <dbReference type="Rhea" id="RHEA:19629"/>
        <dbReference type="ChEBI" id="CHEBI:15562"/>
        <dbReference type="ChEBI" id="CHEBI:16526"/>
        <dbReference type="ChEBI" id="CHEBI:16810"/>
        <dbReference type="ChEBI" id="CHEBI:57783"/>
        <dbReference type="ChEBI" id="CHEBI:58349"/>
        <dbReference type="EC" id="1.1.1.42"/>
    </reaction>
</comment>
<feature type="modified residue" description="N6-succinyllysine" evidence="17">
    <location>
        <position position="76"/>
    </location>
</feature>
<keyword evidence="6" id="KW-0816">Tricarboxylic acid cycle</keyword>
<comment type="cofactor">
    <cofactor evidence="15">
        <name>Mg(2+)</name>
        <dbReference type="ChEBI" id="CHEBI:18420"/>
    </cofactor>
    <cofactor evidence="15">
        <name>Mn(2+)</name>
        <dbReference type="ChEBI" id="CHEBI:29035"/>
    </cofactor>
    <text evidence="15">Binds 1 Mg(2+) or Mn(2+) ion per subunit.</text>
</comment>
<name>A0A2W1NAM8_9FLAO</name>